<dbReference type="Pfam" id="PF04992">
    <property type="entry name" value="RNA_pol_Rpb1_6"/>
    <property type="match status" value="1"/>
</dbReference>
<dbReference type="Pfam" id="PF00623">
    <property type="entry name" value="RNA_pol_Rpb1_2"/>
    <property type="match status" value="1"/>
</dbReference>
<evidence type="ECO:0000256" key="8">
    <source>
        <dbReference type="ARBA" id="ARBA00022737"/>
    </source>
</evidence>
<dbReference type="InterPro" id="IPR000722">
    <property type="entry name" value="RNA_pol_asu"/>
</dbReference>
<dbReference type="Gene3D" id="6.10.250.2940">
    <property type="match status" value="1"/>
</dbReference>
<dbReference type="Gene3D" id="1.10.150.390">
    <property type="match status" value="1"/>
</dbReference>
<comment type="caution">
    <text evidence="16">The sequence shown here is derived from an EMBL/GenBank/DDBJ whole genome shotgun (WGS) entry which is preliminary data.</text>
</comment>
<evidence type="ECO:0000256" key="9">
    <source>
        <dbReference type="ARBA" id="ARBA00022833"/>
    </source>
</evidence>
<dbReference type="InterPro" id="IPR045867">
    <property type="entry name" value="DNA-dir_RpoC_beta_prime"/>
</dbReference>
<sequence length="1735" mass="192416">MPFDHGTAYGQVSENFGYSRARLKRIKKIQFGVLDPDELRKSSVLQSVKVNGKQIPSGVHRYECSVGGQPAYGGPNDPRLGNLQDITCPGYFGHVELACPVYHQGFLDMVLKSLRCVCYHCSSLVGDISNDFKVKKASGITKRKTRLEAMHNTLRNKAGKQCDHCGRHQPRYIRNGLSINIEYAESQEQIPGSGDRRQLLLAGQVMEIFKKLKDEDARKLGLDVVWAKPEWLVVSVLPVPPLHVRPSIHAGGNTSEDDLTHQLINVVKANIALKDAIATGAPYMIQEDLTIALQHNVAAFMDNELRGIPQITTRSGRPLKTIQQRLKGKEGRIRGNLMGKRVNFSARTVITADPNLGIDQVGVPRSVALNLTVPEKVTPFNEAVMQQLVENGPTIHPGAKHIIRDDGTRIDLRYVKHKNDVILKPGWVVERHLRDDDVVLFNRQPSLHKMSIMGHRAKVLDWSTFRLNLSCTSPYNADFDGDEMNLHVPQSLPARAEAELMMLSPRVIVSGQSNRPVMGIVQDSLLASQRMTKRDVFIEKDLMYNLLMWVVDWDGKIPAPAILKPKPLWTGKQVFSLICPKVNLVNKGNTHPKSGTPNTLNVFDSQVVIKKGELLCGIVDKKTIGTGMGGLIHTSWLDVGHDETRRFMNQIQQVTNYWVLQSSFSIGVTDTVADSDTMLEIEKTINKAKSQVMELVRQGQKGDLETQPGKSMLESFEGFVNKVLNTARDHAGKSAQSSLTERNSVKAMVTAGSKGSFINISQIIACVGQQNVEGARIPFGFKKRTLPHFCKDDFGPESRGFVENSYLRGLSPQEFFFHAMGGREGLIDTACKTAETGYIQRRLVKAMETVMARYDGTLRTSRGQVIQFLYGEDGMDAVWIEKQNFESLTLDKKQFERKYMLDTASEKFGFDDIGLPFLQAETIEKCKQEPSYQLELDQELAQLNDDRAKLRVIMANREAGRESDDSSYAPGNVKRVIRNAIQQFRVEASSVSDLDPKTVIKEVEDLIARLVVVAGKDDLSTEAQGNAVLLYAILIRSMLSSKRVLKEYRLSEAALKWIIGEVETRFHQAKVAPGETAGVLAAQSVGEPATQMTLNTFHYAGVSAKNVTLGVPRLKEIINVAKNPKTPGLTIFLQPEVAGDSDTAKLVQSTLEHTVMGDVTKLTEVWYDPNVKDSVVDADREWVSDYYEMGSEDLDLTRLSPWVLRIELDEAVVADKGLTMNEFVEEIGREYGVDALHVIVSDDNNDRLVVRIRILNEVGVATGGMDGEDTGFVMGQEDDVFLRRLEKNMLTKLKLRGIEDVKKVFLRKGKKTKWDDVDGFGQVDEWILETDGTSLLEVLSVNFVDATRTISNDIVEVFKVLGIEGVRGALLSELRNVISFDGSYVNYRHLACLVDVMTVYGHLMAIDRHGINRVDSGPLLRCSFEETVDMLMDSACFAEEDVLVGVTENILLGQLAKVGTGDMDMLLDEKKVIEGAVELVSNEYNSTMMEAVTPGGMTPYQATPMGGPGGVGGMGTGGEITPFGGAAFSPMVNAGSFSPAFSCLFTNISKLESIESSIFTNKSQLQSHESQLFTNQSQLQSYESQLLANESQLQGYTIWYHFTLLLTLLTGSKFLKRMVTVMGLTVCLGWYSSLLYEYIAHGRVFNILYENASVLFSFETETETTTVTTITTTTTCHKHLIRASPTSPLTTMFVENSDVAKHLLSFLDTNSDVLHSISAALKSLEESSDEGADSD</sequence>
<comment type="similarity">
    <text evidence="2 14">Belongs to the RNA polymerase beta' chain family.</text>
</comment>
<evidence type="ECO:0000256" key="6">
    <source>
        <dbReference type="ARBA" id="ARBA00022695"/>
    </source>
</evidence>
<evidence type="ECO:0000256" key="13">
    <source>
        <dbReference type="ARBA" id="ARBA00023242"/>
    </source>
</evidence>
<dbReference type="InterPro" id="IPR042102">
    <property type="entry name" value="RNA_pol_Rpb1_3_sf"/>
</dbReference>
<dbReference type="InterPro" id="IPR007080">
    <property type="entry name" value="RNA_pol_Rpb1_1"/>
</dbReference>
<comment type="function">
    <text evidence="14">DNA-dependent RNA polymerase catalyzes the transcription of DNA into RNA using the four ribonucleoside triphosphates as substrates.</text>
</comment>
<keyword evidence="6 14" id="KW-0548">Nucleotidyltransferase</keyword>
<keyword evidence="12 14" id="KW-0804">Transcription</keyword>
<keyword evidence="17" id="KW-1185">Reference proteome</keyword>
<dbReference type="GO" id="GO:0006351">
    <property type="term" value="P:DNA-templated transcription"/>
    <property type="evidence" value="ECO:0007669"/>
    <property type="project" value="InterPro"/>
</dbReference>
<dbReference type="OrthoDB" id="270392at2759"/>
<evidence type="ECO:0000256" key="2">
    <source>
        <dbReference type="ARBA" id="ARBA00006460"/>
    </source>
</evidence>
<dbReference type="InterPro" id="IPR044893">
    <property type="entry name" value="RNA_pol_Rpb1_clamp_domain"/>
</dbReference>
<dbReference type="InterPro" id="IPR006592">
    <property type="entry name" value="RNA_pol_N"/>
</dbReference>
<dbReference type="GO" id="GO:0003899">
    <property type="term" value="F:DNA-directed RNA polymerase activity"/>
    <property type="evidence" value="ECO:0007669"/>
    <property type="project" value="UniProtKB-EC"/>
</dbReference>
<organism evidence="16 17">
    <name type="scientific">Triparma retinervis</name>
    <dbReference type="NCBI Taxonomy" id="2557542"/>
    <lineage>
        <taxon>Eukaryota</taxon>
        <taxon>Sar</taxon>
        <taxon>Stramenopiles</taxon>
        <taxon>Ochrophyta</taxon>
        <taxon>Bolidophyceae</taxon>
        <taxon>Parmales</taxon>
        <taxon>Triparmaceae</taxon>
        <taxon>Triparma</taxon>
    </lineage>
</organism>
<feature type="domain" description="RNA polymerase N-terminal" evidence="15">
    <location>
        <begin position="230"/>
        <end position="532"/>
    </location>
</feature>
<dbReference type="Gene3D" id="1.10.274.100">
    <property type="entry name" value="RNA polymerase Rpb1, domain 3"/>
    <property type="match status" value="1"/>
</dbReference>
<dbReference type="NCBIfam" id="NF006336">
    <property type="entry name" value="PRK08566.1"/>
    <property type="match status" value="1"/>
</dbReference>
<dbReference type="EC" id="2.7.7.6" evidence="14"/>
<dbReference type="PANTHER" id="PTHR19376:SF37">
    <property type="entry name" value="DNA-DIRECTED RNA POLYMERASE II SUBUNIT RPB1"/>
    <property type="match status" value="1"/>
</dbReference>
<reference evidence="16" key="1">
    <citation type="submission" date="2022-07" db="EMBL/GenBank/DDBJ databases">
        <title>Genome analysis of Parmales, a sister group of diatoms, reveals the evolutionary specialization of diatoms from phago-mixotrophs to photoautotrophs.</title>
        <authorList>
            <person name="Ban H."/>
            <person name="Sato S."/>
            <person name="Yoshikawa S."/>
            <person name="Kazumasa Y."/>
            <person name="Nakamura Y."/>
            <person name="Ichinomiya M."/>
            <person name="Saitoh K."/>
            <person name="Sato N."/>
            <person name="Blanc-Mathieu R."/>
            <person name="Endo H."/>
            <person name="Kuwata A."/>
            <person name="Ogata H."/>
        </authorList>
    </citation>
    <scope>NUCLEOTIDE SEQUENCE</scope>
</reference>
<keyword evidence="8" id="KW-0677">Repeat</keyword>
<evidence type="ECO:0000256" key="7">
    <source>
        <dbReference type="ARBA" id="ARBA00022723"/>
    </source>
</evidence>
<dbReference type="PANTHER" id="PTHR19376">
    <property type="entry name" value="DNA-DIRECTED RNA POLYMERASE"/>
    <property type="match status" value="1"/>
</dbReference>
<evidence type="ECO:0000256" key="1">
    <source>
        <dbReference type="ARBA" id="ARBA00004123"/>
    </source>
</evidence>
<keyword evidence="10" id="KW-0460">Magnesium</keyword>
<dbReference type="Pfam" id="PF04997">
    <property type="entry name" value="RNA_pol_Rpb1_1"/>
    <property type="match status" value="1"/>
</dbReference>
<dbReference type="FunFam" id="1.10.150.390:FF:000001">
    <property type="entry name" value="DNA-directed RNA polymerase subunit"/>
    <property type="match status" value="1"/>
</dbReference>
<dbReference type="Pfam" id="PF04983">
    <property type="entry name" value="RNA_pol_Rpb1_3"/>
    <property type="match status" value="1"/>
</dbReference>
<dbReference type="InterPro" id="IPR007066">
    <property type="entry name" value="RNA_pol_Rpb1_3"/>
</dbReference>
<dbReference type="EMBL" id="BRXZ01001100">
    <property type="protein sequence ID" value="GMH62316.1"/>
    <property type="molecule type" value="Genomic_DNA"/>
</dbReference>
<dbReference type="Gene3D" id="2.40.40.20">
    <property type="match status" value="1"/>
</dbReference>
<evidence type="ECO:0000256" key="4">
    <source>
        <dbReference type="ARBA" id="ARBA00022553"/>
    </source>
</evidence>
<evidence type="ECO:0000313" key="17">
    <source>
        <dbReference type="Proteomes" id="UP001165082"/>
    </source>
</evidence>
<dbReference type="Pfam" id="PF04990">
    <property type="entry name" value="RNA_pol_Rpb1_7"/>
    <property type="match status" value="1"/>
</dbReference>
<evidence type="ECO:0000313" key="16">
    <source>
        <dbReference type="EMBL" id="GMH62316.1"/>
    </source>
</evidence>
<dbReference type="SUPFAM" id="SSF64484">
    <property type="entry name" value="beta and beta-prime subunits of DNA dependent RNA-polymerase"/>
    <property type="match status" value="1"/>
</dbReference>
<keyword evidence="11" id="KW-0238">DNA-binding</keyword>
<dbReference type="Gene3D" id="3.30.1490.180">
    <property type="entry name" value="RNA polymerase ii"/>
    <property type="match status" value="1"/>
</dbReference>
<keyword evidence="4" id="KW-0597">Phosphoprotein</keyword>
<proteinExistence type="inferred from homology"/>
<dbReference type="InterPro" id="IPR007081">
    <property type="entry name" value="RNA_pol_Rpb1_5"/>
</dbReference>
<dbReference type="Gene3D" id="3.30.1360.140">
    <property type="match status" value="1"/>
</dbReference>
<dbReference type="Gene3D" id="1.10.132.30">
    <property type="match status" value="1"/>
</dbReference>
<dbReference type="CDD" id="cd02733">
    <property type="entry name" value="RNAP_II_RPB1_N"/>
    <property type="match status" value="1"/>
</dbReference>
<evidence type="ECO:0000256" key="3">
    <source>
        <dbReference type="ARBA" id="ARBA00022478"/>
    </source>
</evidence>
<dbReference type="FunFam" id="2.40.40.20:FF:000019">
    <property type="entry name" value="DNA-directed RNA polymerase II subunit RPB1"/>
    <property type="match status" value="1"/>
</dbReference>
<evidence type="ECO:0000256" key="11">
    <source>
        <dbReference type="ARBA" id="ARBA00023125"/>
    </source>
</evidence>
<dbReference type="Pfam" id="PF05000">
    <property type="entry name" value="RNA_pol_Rpb1_4"/>
    <property type="match status" value="1"/>
</dbReference>
<dbReference type="GO" id="GO:0003677">
    <property type="term" value="F:DNA binding"/>
    <property type="evidence" value="ECO:0007669"/>
    <property type="project" value="UniProtKB-KW"/>
</dbReference>
<dbReference type="GO" id="GO:0046872">
    <property type="term" value="F:metal ion binding"/>
    <property type="evidence" value="ECO:0007669"/>
    <property type="project" value="UniProtKB-KW"/>
</dbReference>
<accession>A0A9W6ZYQ7</accession>
<evidence type="ECO:0000256" key="10">
    <source>
        <dbReference type="ARBA" id="ARBA00022842"/>
    </source>
</evidence>
<keyword evidence="9" id="KW-0862">Zinc</keyword>
<dbReference type="Gene3D" id="4.10.860.120">
    <property type="entry name" value="RNA polymerase II, clamp domain"/>
    <property type="match status" value="1"/>
</dbReference>
<dbReference type="Gene3D" id="6.20.50.80">
    <property type="match status" value="1"/>
</dbReference>
<keyword evidence="13" id="KW-0539">Nucleus</keyword>
<evidence type="ECO:0000259" key="15">
    <source>
        <dbReference type="SMART" id="SM00663"/>
    </source>
</evidence>
<dbReference type="InterPro" id="IPR007083">
    <property type="entry name" value="RNA_pol_Rpb1_4"/>
</dbReference>
<protein>
    <recommendedName>
        <fullName evidence="14">DNA-directed RNA polymerase subunit</fullName>
        <ecNumber evidence="14">2.7.7.6</ecNumber>
    </recommendedName>
</protein>
<dbReference type="FunFam" id="1.10.132.30:FF:000001">
    <property type="entry name" value="DNA-directed RNA polymerase subunit"/>
    <property type="match status" value="1"/>
</dbReference>
<keyword evidence="5 14" id="KW-0808">Transferase</keyword>
<name>A0A9W6ZYQ7_9STRA</name>
<comment type="subcellular location">
    <subcellularLocation>
        <location evidence="1">Nucleus</location>
    </subcellularLocation>
</comment>
<gene>
    <name evidence="16" type="ORF">TrRE_jg5367</name>
</gene>
<dbReference type="InterPro" id="IPR038593">
    <property type="entry name" value="RNA_pol_Rpb1_7_sf"/>
</dbReference>
<dbReference type="CDD" id="cd02584">
    <property type="entry name" value="RNAP_II_Rpb1_C"/>
    <property type="match status" value="1"/>
</dbReference>
<comment type="catalytic activity">
    <reaction evidence="14">
        <text>RNA(n) + a ribonucleoside 5'-triphosphate = RNA(n+1) + diphosphate</text>
        <dbReference type="Rhea" id="RHEA:21248"/>
        <dbReference type="Rhea" id="RHEA-COMP:14527"/>
        <dbReference type="Rhea" id="RHEA-COMP:17342"/>
        <dbReference type="ChEBI" id="CHEBI:33019"/>
        <dbReference type="ChEBI" id="CHEBI:61557"/>
        <dbReference type="ChEBI" id="CHEBI:140395"/>
        <dbReference type="EC" id="2.7.7.6"/>
    </reaction>
</comment>
<dbReference type="InterPro" id="IPR038120">
    <property type="entry name" value="Rpb1_funnel_sf"/>
</dbReference>
<dbReference type="FunFam" id="1.10.274.100:FF:000001">
    <property type="entry name" value="DNA-directed RNA polymerase subunit"/>
    <property type="match status" value="1"/>
</dbReference>
<evidence type="ECO:0000256" key="14">
    <source>
        <dbReference type="RuleBase" id="RU004279"/>
    </source>
</evidence>
<dbReference type="InterPro" id="IPR007075">
    <property type="entry name" value="RNA_pol_Rpb1_6"/>
</dbReference>
<evidence type="ECO:0000256" key="12">
    <source>
        <dbReference type="ARBA" id="ARBA00023163"/>
    </source>
</evidence>
<keyword evidence="3 14" id="KW-0240">DNA-directed RNA polymerase</keyword>
<keyword evidence="7" id="KW-0479">Metal-binding</keyword>
<dbReference type="Pfam" id="PF04998">
    <property type="entry name" value="RNA_pol_Rpb1_5"/>
    <property type="match status" value="1"/>
</dbReference>
<dbReference type="Proteomes" id="UP001165082">
    <property type="component" value="Unassembled WGS sequence"/>
</dbReference>
<dbReference type="SMART" id="SM00663">
    <property type="entry name" value="RPOLA_N"/>
    <property type="match status" value="1"/>
</dbReference>
<dbReference type="GO" id="GO:0005665">
    <property type="term" value="C:RNA polymerase II, core complex"/>
    <property type="evidence" value="ECO:0007669"/>
    <property type="project" value="TreeGrafter"/>
</dbReference>
<dbReference type="InterPro" id="IPR007073">
    <property type="entry name" value="RNA_pol_Rpb1_7"/>
</dbReference>
<evidence type="ECO:0000256" key="5">
    <source>
        <dbReference type="ARBA" id="ARBA00022679"/>
    </source>
</evidence>